<evidence type="ECO:0000313" key="2">
    <source>
        <dbReference type="Proteomes" id="UP000671862"/>
    </source>
</evidence>
<reference evidence="1 2" key="1">
    <citation type="submission" date="2021-03" db="EMBL/GenBank/DDBJ databases">
        <title>Thermosipho ferrireducens sp.nov., an anaerobic thermophilic iron-reducing bacterium isolated from a deep-sea hydrothermal sulfide deposits.</title>
        <authorList>
            <person name="Zeng X."/>
            <person name="Chen Y."/>
            <person name="Shao Z."/>
        </authorList>
    </citation>
    <scope>NUCLEOTIDE SEQUENCE [LARGE SCALE GENOMIC DNA]</scope>
    <source>
        <strain evidence="1 2">JL129W03</strain>
    </source>
</reference>
<sequence length="182" mass="21529">MNFFSWFRKPKKKSERYILGILIVTNPMEKLEDTIISVFKREKVNGAVIFLSKTNFPDYHRIKKIRKKLRKTLDDVVIFIDKTPIFISQNFSIVDKLDVRQLRKKQKSVKILFTNEPYMAWQISQLFPYYGISYDKGLLTVTAPIPITRDFSGFILKKTVNTPFLARVSLDFNIIYEVHNLR</sequence>
<evidence type="ECO:0000313" key="1">
    <source>
        <dbReference type="EMBL" id="QTA38220.1"/>
    </source>
</evidence>
<proteinExistence type="predicted"/>
<dbReference type="RefSeq" id="WP_207566940.1">
    <property type="nucleotide sequence ID" value="NZ_CP071446.1"/>
</dbReference>
<organism evidence="1 2">
    <name type="scientific">Thermosipho ferrireducens</name>
    <dbReference type="NCBI Taxonomy" id="2571116"/>
    <lineage>
        <taxon>Bacteria</taxon>
        <taxon>Thermotogati</taxon>
        <taxon>Thermotogota</taxon>
        <taxon>Thermotogae</taxon>
        <taxon>Thermotogales</taxon>
        <taxon>Fervidobacteriaceae</taxon>
        <taxon>Thermosipho</taxon>
    </lineage>
</organism>
<accession>A0ABX7SAC0</accession>
<dbReference type="Proteomes" id="UP000671862">
    <property type="component" value="Chromosome"/>
</dbReference>
<gene>
    <name evidence="1" type="ORF">JYK00_01370</name>
</gene>
<keyword evidence="2" id="KW-1185">Reference proteome</keyword>
<dbReference type="EMBL" id="CP071446">
    <property type="protein sequence ID" value="QTA38220.1"/>
    <property type="molecule type" value="Genomic_DNA"/>
</dbReference>
<name>A0ABX7SAC0_9BACT</name>
<protein>
    <submittedName>
        <fullName evidence="1">Uncharacterized protein</fullName>
    </submittedName>
</protein>